<dbReference type="GO" id="GO:1905762">
    <property type="term" value="F:CCR4-NOT complex binding"/>
    <property type="evidence" value="ECO:0007669"/>
    <property type="project" value="TreeGrafter"/>
</dbReference>
<dbReference type="OrthoDB" id="6511403at2759"/>
<evidence type="ECO:0000259" key="1">
    <source>
        <dbReference type="Pfam" id="PF01936"/>
    </source>
</evidence>
<sequence length="294" mass="33052">MSTSQAIKCAVFWDIENVPVPKGTIPTDFVKKIRRLISDNSWLETNFFIVCDVLNFDRAGALRHLHLDGLTIIHVPLNVKNAADDKIKELLTRFVDDAGDSNVSVILLTGDADFASTSRTLKRRNNVTIYLIHNDNAAKCLIESVDKAFHVNNFAIINSKPYTNRKPYKAPLCYDPWLVRVTGHPQNVRSALIAFDFKKVAQERNGKFVENQRGVAIWLSFNSKSDAIAIANKLNGLSYRGHTLSTSIEESRLTINRDRPTLNQIALEVDKENTRSRQRNPSSESIVAPCCCLL</sequence>
<keyword evidence="3" id="KW-1185">Reference proteome</keyword>
<feature type="domain" description="NYN" evidence="1">
    <location>
        <begin position="9"/>
        <end position="149"/>
    </location>
</feature>
<evidence type="ECO:0000313" key="3">
    <source>
        <dbReference type="Proteomes" id="UP000015104"/>
    </source>
</evidence>
<dbReference type="GO" id="GO:0004540">
    <property type="term" value="F:RNA nuclease activity"/>
    <property type="evidence" value="ECO:0007669"/>
    <property type="project" value="InterPro"/>
</dbReference>
<organism evidence="2 3">
    <name type="scientific">Tetranychus urticae</name>
    <name type="common">Two-spotted spider mite</name>
    <dbReference type="NCBI Taxonomy" id="32264"/>
    <lineage>
        <taxon>Eukaryota</taxon>
        <taxon>Metazoa</taxon>
        <taxon>Ecdysozoa</taxon>
        <taxon>Arthropoda</taxon>
        <taxon>Chelicerata</taxon>
        <taxon>Arachnida</taxon>
        <taxon>Acari</taxon>
        <taxon>Acariformes</taxon>
        <taxon>Trombidiformes</taxon>
        <taxon>Prostigmata</taxon>
        <taxon>Eleutherengona</taxon>
        <taxon>Raphignathae</taxon>
        <taxon>Tetranychoidea</taxon>
        <taxon>Tetranychidae</taxon>
        <taxon>Tetranychus</taxon>
    </lineage>
</organism>
<dbReference type="Gene3D" id="3.40.50.1010">
    <property type="entry name" value="5'-nuclease"/>
    <property type="match status" value="1"/>
</dbReference>
<gene>
    <name evidence="2" type="primary">107359752</name>
</gene>
<reference evidence="2" key="2">
    <citation type="submission" date="2015-06" db="UniProtKB">
        <authorList>
            <consortium name="EnsemblMetazoa"/>
        </authorList>
    </citation>
    <scope>IDENTIFICATION</scope>
</reference>
<dbReference type="GO" id="GO:0005777">
    <property type="term" value="C:peroxisome"/>
    <property type="evidence" value="ECO:0007669"/>
    <property type="project" value="InterPro"/>
</dbReference>
<dbReference type="Proteomes" id="UP000015104">
    <property type="component" value="Unassembled WGS sequence"/>
</dbReference>
<dbReference type="HOGENOM" id="CLU_1095331_0_0_1"/>
<dbReference type="PANTHER" id="PTHR14379">
    <property type="entry name" value="LIMKAIN B LKAP"/>
    <property type="match status" value="1"/>
</dbReference>
<dbReference type="InterPro" id="IPR021139">
    <property type="entry name" value="NYN"/>
</dbReference>
<dbReference type="AlphaFoldDB" id="T1K1L3"/>
<reference evidence="3" key="1">
    <citation type="submission" date="2011-08" db="EMBL/GenBank/DDBJ databases">
        <authorList>
            <person name="Rombauts S."/>
        </authorList>
    </citation>
    <scope>NUCLEOTIDE SEQUENCE</scope>
    <source>
        <strain evidence="3">London</strain>
    </source>
</reference>
<name>T1K1L3_TETUR</name>
<accession>T1K1L3</accession>
<dbReference type="EMBL" id="CAEY01001352">
    <property type="status" value="NOT_ANNOTATED_CDS"/>
    <property type="molecule type" value="Genomic_DNA"/>
</dbReference>
<dbReference type="InterPro" id="IPR024768">
    <property type="entry name" value="Marf1"/>
</dbReference>
<dbReference type="STRING" id="32264.T1K1L3"/>
<protein>
    <recommendedName>
        <fullName evidence="1">NYN domain-containing protein</fullName>
    </recommendedName>
</protein>
<dbReference type="EnsemblMetazoa" id="tetur04g01800.1">
    <property type="protein sequence ID" value="tetur04g01800.1"/>
    <property type="gene ID" value="tetur04g01800"/>
</dbReference>
<dbReference type="Pfam" id="PF01936">
    <property type="entry name" value="NYN"/>
    <property type="match status" value="1"/>
</dbReference>
<dbReference type="GO" id="GO:0010468">
    <property type="term" value="P:regulation of gene expression"/>
    <property type="evidence" value="ECO:0007669"/>
    <property type="project" value="InterPro"/>
</dbReference>
<evidence type="ECO:0000313" key="2">
    <source>
        <dbReference type="EnsemblMetazoa" id="tetur04g01800.1"/>
    </source>
</evidence>
<dbReference type="PANTHER" id="PTHR14379:SF3">
    <property type="entry name" value="MEIOSIS REGULATOR AND MRNA STABILITY FACTOR 1"/>
    <property type="match status" value="1"/>
</dbReference>
<proteinExistence type="predicted"/>